<reference evidence="2 3" key="1">
    <citation type="submission" date="2014-03" db="EMBL/GenBank/DDBJ databases">
        <title>Bradyrhizobium valentinum sp. nov., isolated from effective nodules of Lupinus mariae-josephae, a lupine endemic of basic-lime soils in Eastern Spain.</title>
        <authorList>
            <person name="Duran D."/>
            <person name="Rey L."/>
            <person name="Navarro A."/>
            <person name="Busquets A."/>
            <person name="Imperial J."/>
            <person name="Ruiz-Argueso T."/>
        </authorList>
    </citation>
    <scope>NUCLEOTIDE SEQUENCE [LARGE SCALE GENOMIC DNA]</scope>
    <source>
        <strain evidence="2 3">PAC68</strain>
    </source>
</reference>
<keyword evidence="1" id="KW-0812">Transmembrane</keyword>
<organism evidence="2 3">
    <name type="scientific">Bradyrhizobium jicamae</name>
    <dbReference type="NCBI Taxonomy" id="280332"/>
    <lineage>
        <taxon>Bacteria</taxon>
        <taxon>Pseudomonadati</taxon>
        <taxon>Pseudomonadota</taxon>
        <taxon>Alphaproteobacteria</taxon>
        <taxon>Hyphomicrobiales</taxon>
        <taxon>Nitrobacteraceae</taxon>
        <taxon>Bradyrhizobium</taxon>
    </lineage>
</organism>
<dbReference type="EMBL" id="LLXZ01000202">
    <property type="protein sequence ID" value="KRQ96194.1"/>
    <property type="molecule type" value="Genomic_DNA"/>
</dbReference>
<dbReference type="STRING" id="280332.CQ12_23390"/>
<feature type="transmembrane region" description="Helical" evidence="1">
    <location>
        <begin position="110"/>
        <end position="132"/>
    </location>
</feature>
<feature type="transmembrane region" description="Helical" evidence="1">
    <location>
        <begin position="20"/>
        <end position="49"/>
    </location>
</feature>
<dbReference type="Proteomes" id="UP000050863">
    <property type="component" value="Unassembled WGS sequence"/>
</dbReference>
<evidence type="ECO:0000313" key="2">
    <source>
        <dbReference type="EMBL" id="KRQ96194.1"/>
    </source>
</evidence>
<comment type="caution">
    <text evidence="2">The sequence shown here is derived from an EMBL/GenBank/DDBJ whole genome shotgun (WGS) entry which is preliminary data.</text>
</comment>
<dbReference type="RefSeq" id="WP_057839800.1">
    <property type="nucleotide sequence ID" value="NZ_LLXZ01000202.1"/>
</dbReference>
<accession>A0A0R3KTA0</accession>
<keyword evidence="3" id="KW-1185">Reference proteome</keyword>
<feature type="transmembrane region" description="Helical" evidence="1">
    <location>
        <begin position="231"/>
        <end position="253"/>
    </location>
</feature>
<gene>
    <name evidence="2" type="ORF">CQ12_23390</name>
</gene>
<protein>
    <recommendedName>
        <fullName evidence="4">PhnA-like protein</fullName>
    </recommendedName>
</protein>
<keyword evidence="1" id="KW-1133">Transmembrane helix</keyword>
<dbReference type="OrthoDB" id="7032238at2"/>
<evidence type="ECO:0008006" key="4">
    <source>
        <dbReference type="Google" id="ProtNLM"/>
    </source>
</evidence>
<dbReference type="AlphaFoldDB" id="A0A0R3KTA0"/>
<sequence>MSMENVAPGMRSDIAPRFLQWSPIVLGAFAATALSSVLLTFGATIGLGVTSTAPTWRDASAALAILSGLYLIIQAVLSFGLGGYIAGHSRQPAVAATVEETEHVDGAHGLGAWALAVVMGAILATLIGAATISRTRSAQASAAEPLLSYELDRLFRASRRAPNADLSAERSEAGRILLTTSSHSGLSTDDRTYLIQQVGALTGLSAPDAERRVDSVIVSAKTAIARSRRSTIILAFSVATAILLGAVAAWAAACAGGRHRDGATLPEWMVRSNALDRRRETVLP</sequence>
<name>A0A0R3KTA0_9BRAD</name>
<evidence type="ECO:0000256" key="1">
    <source>
        <dbReference type="SAM" id="Phobius"/>
    </source>
</evidence>
<keyword evidence="1" id="KW-0472">Membrane</keyword>
<feature type="transmembrane region" description="Helical" evidence="1">
    <location>
        <begin position="61"/>
        <end position="85"/>
    </location>
</feature>
<proteinExistence type="predicted"/>
<evidence type="ECO:0000313" key="3">
    <source>
        <dbReference type="Proteomes" id="UP000050863"/>
    </source>
</evidence>